<keyword evidence="3 4" id="KW-0408">Iron</keyword>
<evidence type="ECO:0000313" key="8">
    <source>
        <dbReference type="Proteomes" id="UP000076079"/>
    </source>
</evidence>
<gene>
    <name evidence="7" type="ORF">LuPra_01194</name>
</gene>
<feature type="domain" description="Cytochrome c" evidence="6">
    <location>
        <begin position="44"/>
        <end position="163"/>
    </location>
</feature>
<evidence type="ECO:0000259" key="6">
    <source>
        <dbReference type="PROSITE" id="PS51007"/>
    </source>
</evidence>
<dbReference type="PANTHER" id="PTHR35889">
    <property type="entry name" value="CYCLOINULO-OLIGOSACCHARIDE FRUCTANOTRANSFERASE-RELATED"/>
    <property type="match status" value="1"/>
</dbReference>
<dbReference type="PROSITE" id="PS51007">
    <property type="entry name" value="CYTC"/>
    <property type="match status" value="1"/>
</dbReference>
<accession>A0A143PHV9</accession>
<dbReference type="Pfam" id="PF07583">
    <property type="entry name" value="PSCyt2"/>
    <property type="match status" value="1"/>
</dbReference>
<dbReference type="InterPro" id="IPR022655">
    <property type="entry name" value="DUF1553"/>
</dbReference>
<dbReference type="Pfam" id="PF07635">
    <property type="entry name" value="PSCyt1"/>
    <property type="match status" value="1"/>
</dbReference>
<organism evidence="7 8">
    <name type="scientific">Luteitalea pratensis</name>
    <dbReference type="NCBI Taxonomy" id="1855912"/>
    <lineage>
        <taxon>Bacteria</taxon>
        <taxon>Pseudomonadati</taxon>
        <taxon>Acidobacteriota</taxon>
        <taxon>Vicinamibacteria</taxon>
        <taxon>Vicinamibacterales</taxon>
        <taxon>Vicinamibacteraceae</taxon>
        <taxon>Luteitalea</taxon>
    </lineage>
</organism>
<dbReference type="InterPro" id="IPR011444">
    <property type="entry name" value="DUF1549"/>
</dbReference>
<reference evidence="8" key="2">
    <citation type="submission" date="2016-04" db="EMBL/GenBank/DDBJ databases">
        <title>First Complete Genome Sequence of a Subdivision 6 Acidobacterium.</title>
        <authorList>
            <person name="Huang S."/>
            <person name="Vieira S."/>
            <person name="Bunk B."/>
            <person name="Riedel T."/>
            <person name="Sproeer C."/>
            <person name="Overmann J."/>
        </authorList>
    </citation>
    <scope>NUCLEOTIDE SEQUENCE [LARGE SCALE GENOMIC DNA]</scope>
    <source>
        <strain evidence="8">DSM 100886 HEG_-6_39</strain>
    </source>
</reference>
<dbReference type="STRING" id="1855912.LuPra_01194"/>
<dbReference type="InterPro" id="IPR011429">
    <property type="entry name" value="Cyt_c_Planctomycete-type"/>
</dbReference>
<dbReference type="GO" id="GO:0020037">
    <property type="term" value="F:heme binding"/>
    <property type="evidence" value="ECO:0007669"/>
    <property type="project" value="InterPro"/>
</dbReference>
<proteinExistence type="predicted"/>
<dbReference type="InterPro" id="IPR036909">
    <property type="entry name" value="Cyt_c-like_dom_sf"/>
</dbReference>
<dbReference type="Proteomes" id="UP000076079">
    <property type="component" value="Chromosome"/>
</dbReference>
<evidence type="ECO:0000256" key="1">
    <source>
        <dbReference type="ARBA" id="ARBA00022617"/>
    </source>
</evidence>
<dbReference type="EMBL" id="CP015136">
    <property type="protein sequence ID" value="AMY08006.1"/>
    <property type="molecule type" value="Genomic_DNA"/>
</dbReference>
<dbReference type="PATRIC" id="fig|1813736.3.peg.1238"/>
<dbReference type="GO" id="GO:0009055">
    <property type="term" value="F:electron transfer activity"/>
    <property type="evidence" value="ECO:0007669"/>
    <property type="project" value="InterPro"/>
</dbReference>
<sequence>MRTSRPYRRFAVSLFVFAAAFGPWRPSWLPGDVVATAQPAAKVDFATQIEPILREQCYECHGEKKGRGKLRLHIRDLALKGGATGPLLVAGNSAKSYLVQRLLGEGGEDQMPLDKDPLSAEQTALIRAWIDQGAEWPATPGATPGAAPTQTVEEHWAYLKPKKAAPPAVSNEAWTRTPVDRFVLARLDTEKLMPSHEASRETLLRRVSLDLTGLPPTLAELDAFLADTRPDAYERVVDRLLASPHFGERWARLWLDLARYADSNGFEADRLRSMWPYRDWVIKALNADMPFDRFTVEQIAGDMLPGATRDQRIATGFHRNAMTNEEGGVDPDEALFEVQVDRVNTTATVWLGSTVACAQCHNHKYDPFSQKDYYRLMAFFANPAFQAEKYGAGTKYVESQVDLATPEQEAIRTALRTELKAAEDAIAKDTPERIAAQARWEADVRAAARAWTPLVPRTAAATNGAQLTVRDDASIVASGPNPQVTAYTVEASSDTTAVTGLRLEALLDPSLPKEGPGRDAYGHFRVTRVHVFAAPASDPTKRTRVDFKTVKGDGNVSRGDLLALTTDAPIAYSRLGKAWVVDAVREGWRVPFQLVLVPKAPIGFPGGTVFTVTIGHEDGTLGQGLGRFRLSTTTAAAPLEVVAVSARTRAAIVIPLAKRTATQAKELATQFREQSPTFEAERRDVTRLKKAIEDLKLPTTLVMEDKPSYERPSTPLRERGAFTSPGQRVYANTPSALPAMSDDLPPNRLGLARWLVSRDNPLTARVMVNRLWEALYGRGIVETSEDFGTMGSPPSHPELLDWLAVEFVEKGWSVKTTLKMLVLSATYQQDSAVSADLEARDPYNRLLARGPRFRLEAEMVRDVALAASGKLSEGVGGPSVFPSQPPNIWDNPYDNSRWIESTGEDRYRRSLYTFHRRTAPYPMFMTFDATSRELCTVRRVRTNTPLQALATLNDQGFFELARALAARIRTEAPRETVDARISFGFRLVTSRLPSAAELERLRAFQTQTRQRYAAAPGEAAEALGLTKDTKVTADELDLAAWTMVANVLLNLDETVTKG</sequence>
<keyword evidence="1 4" id="KW-0349">Heme</keyword>
<keyword evidence="2 4" id="KW-0479">Metal-binding</keyword>
<dbReference type="SUPFAM" id="SSF46626">
    <property type="entry name" value="Cytochrome c"/>
    <property type="match status" value="1"/>
</dbReference>
<dbReference type="KEGG" id="abac:LuPra_01194"/>
<reference evidence="7 8" key="1">
    <citation type="journal article" date="2016" name="Genome Announc.">
        <title>First Complete Genome Sequence of a Subdivision 6 Acidobacterium Strain.</title>
        <authorList>
            <person name="Huang S."/>
            <person name="Vieira S."/>
            <person name="Bunk B."/>
            <person name="Riedel T."/>
            <person name="Sproer C."/>
            <person name="Overmann J."/>
        </authorList>
    </citation>
    <scope>NUCLEOTIDE SEQUENCE [LARGE SCALE GENOMIC DNA]</scope>
    <source>
        <strain evidence="8">DSM 100886 HEG_-6_39</strain>
    </source>
</reference>
<dbReference type="AlphaFoldDB" id="A0A143PHV9"/>
<evidence type="ECO:0000313" key="7">
    <source>
        <dbReference type="EMBL" id="AMY08006.1"/>
    </source>
</evidence>
<evidence type="ECO:0000256" key="3">
    <source>
        <dbReference type="ARBA" id="ARBA00023004"/>
    </source>
</evidence>
<dbReference type="InterPro" id="IPR009056">
    <property type="entry name" value="Cyt_c-like_dom"/>
</dbReference>
<keyword evidence="8" id="KW-1185">Reference proteome</keyword>
<protein>
    <submittedName>
        <fullName evidence="7">Planctomycete cytochrome C</fullName>
    </submittedName>
</protein>
<evidence type="ECO:0000256" key="4">
    <source>
        <dbReference type="PROSITE-ProRule" id="PRU00433"/>
    </source>
</evidence>
<evidence type="ECO:0000256" key="5">
    <source>
        <dbReference type="SAM" id="MobiDB-lite"/>
    </source>
</evidence>
<dbReference type="Pfam" id="PF07587">
    <property type="entry name" value="PSD1"/>
    <property type="match status" value="1"/>
</dbReference>
<evidence type="ECO:0000256" key="2">
    <source>
        <dbReference type="ARBA" id="ARBA00022723"/>
    </source>
</evidence>
<feature type="region of interest" description="Disordered" evidence="5">
    <location>
        <begin position="706"/>
        <end position="727"/>
    </location>
</feature>
<dbReference type="PANTHER" id="PTHR35889:SF3">
    <property type="entry name" value="F-BOX DOMAIN-CONTAINING PROTEIN"/>
    <property type="match status" value="1"/>
</dbReference>
<dbReference type="GO" id="GO:0046872">
    <property type="term" value="F:metal ion binding"/>
    <property type="evidence" value="ECO:0007669"/>
    <property type="project" value="UniProtKB-KW"/>
</dbReference>
<dbReference type="RefSeq" id="WP_162271306.1">
    <property type="nucleotide sequence ID" value="NZ_CP015136.1"/>
</dbReference>
<name>A0A143PHV9_LUTPR</name>